<dbReference type="SUPFAM" id="SSF50998">
    <property type="entry name" value="Quinoprotein alcohol dehydrogenase-like"/>
    <property type="match status" value="1"/>
</dbReference>
<dbReference type="GO" id="GO:0008104">
    <property type="term" value="P:intracellular protein localization"/>
    <property type="evidence" value="ECO:0007669"/>
    <property type="project" value="TreeGrafter"/>
</dbReference>
<dbReference type="AlphaFoldDB" id="A0AAP2RCF3"/>
<proteinExistence type="predicted"/>
<organism evidence="2 3">
    <name type="scientific">Methanooceanicella nereidis</name>
    <dbReference type="NCBI Taxonomy" id="2052831"/>
    <lineage>
        <taxon>Archaea</taxon>
        <taxon>Methanobacteriati</taxon>
        <taxon>Methanobacteriota</taxon>
        <taxon>Stenosarchaea group</taxon>
        <taxon>Methanomicrobia</taxon>
        <taxon>Methanocellales</taxon>
        <taxon>Methanocellaceae</taxon>
        <taxon>Methanooceanicella</taxon>
    </lineage>
</organism>
<dbReference type="InterPro" id="IPR050865">
    <property type="entry name" value="BEACH_Domain"/>
</dbReference>
<name>A0AAP2RCF3_9EURY</name>
<dbReference type="InterPro" id="IPR011047">
    <property type="entry name" value="Quinoprotein_ADH-like_sf"/>
</dbReference>
<protein>
    <recommendedName>
        <fullName evidence="1">Pyrrolo-quinoline quinone repeat domain-containing protein</fullName>
    </recommendedName>
</protein>
<dbReference type="GO" id="GO:0016020">
    <property type="term" value="C:membrane"/>
    <property type="evidence" value="ECO:0007669"/>
    <property type="project" value="TreeGrafter"/>
</dbReference>
<dbReference type="SMART" id="SM00564">
    <property type="entry name" value="PQQ"/>
    <property type="match status" value="5"/>
</dbReference>
<evidence type="ECO:0000313" key="2">
    <source>
        <dbReference type="EMBL" id="MCD1294994.1"/>
    </source>
</evidence>
<accession>A0AAP2RCF3</accession>
<dbReference type="PANTHER" id="PTHR13743:SF112">
    <property type="entry name" value="BEACH DOMAIN-CONTAINING PROTEIN"/>
    <property type="match status" value="1"/>
</dbReference>
<keyword evidence="3" id="KW-1185">Reference proteome</keyword>
<reference evidence="2 3" key="1">
    <citation type="submission" date="2017-11" db="EMBL/GenBank/DDBJ databases">
        <title>Isolation and Characterization of Family Methanocellaceae Species from Potential Methane Hydrate Area Offshore Southwestern Taiwan.</title>
        <authorList>
            <person name="Zhang W.-L."/>
            <person name="Chen W.-C."/>
            <person name="Lai M.-C."/>
            <person name="Chen S.-C."/>
        </authorList>
    </citation>
    <scope>NUCLEOTIDE SEQUENCE [LARGE SCALE GENOMIC DNA]</scope>
    <source>
        <strain evidence="2 3">CWC-04</strain>
    </source>
</reference>
<dbReference type="Pfam" id="PF13360">
    <property type="entry name" value="PQQ_2"/>
    <property type="match status" value="1"/>
</dbReference>
<feature type="domain" description="Pyrrolo-quinoline quinone repeat" evidence="1">
    <location>
        <begin position="38"/>
        <end position="174"/>
    </location>
</feature>
<dbReference type="GO" id="GO:0019901">
    <property type="term" value="F:protein kinase binding"/>
    <property type="evidence" value="ECO:0007669"/>
    <property type="project" value="TreeGrafter"/>
</dbReference>
<comment type="caution">
    <text evidence="2">The sequence shown here is derived from an EMBL/GenBank/DDBJ whole genome shotgun (WGS) entry which is preliminary data.</text>
</comment>
<gene>
    <name evidence="2" type="ORF">CUJ83_08285</name>
</gene>
<dbReference type="RefSeq" id="WP_230741832.1">
    <property type="nucleotide sequence ID" value="NZ_PGCK01000006.1"/>
</dbReference>
<evidence type="ECO:0000259" key="1">
    <source>
        <dbReference type="Pfam" id="PF13360"/>
    </source>
</evidence>
<dbReference type="InterPro" id="IPR015943">
    <property type="entry name" value="WD40/YVTN_repeat-like_dom_sf"/>
</dbReference>
<sequence length="397" mass="43838">MNSPEKILGPEWKKATHGKVSVVSMTPDSSYLAAGSEDHDVYLMDHSGRLLWATTTGDDVAFVKVSDDGRFVGSYSKDNVVSFFNKTGESVWSSRIGRKVNCMDMSSDGSLIVAGSDDGVIRAFDQRGNIIWTKECHKPVNSVCISGSGALVIAGSSNGRAYMFTRDGDLRWEFIVNSPIVYVYTSYDGEFSFVLEHMNNTIHQVSDRGNELSNNTYSQNIMDLSITEDGRYIAIGFSNAFIYFTDKNGLLIWKQSIYGPIQRIKVSPDGSLIFATTIYKEVCVLNKKGELLLTYKFDNEAYGLTASYEGDYFAVGASDTVYMFSIARYLQYIAREQVKILKLMEADAQKAGSGAPATHKGAPANMNSCRLCGAPILSGKVLCNYCEMMQRRKMGGQ</sequence>
<dbReference type="GO" id="GO:0005829">
    <property type="term" value="C:cytosol"/>
    <property type="evidence" value="ECO:0007669"/>
    <property type="project" value="TreeGrafter"/>
</dbReference>
<evidence type="ECO:0000313" key="3">
    <source>
        <dbReference type="Proteomes" id="UP001320159"/>
    </source>
</evidence>
<dbReference type="InterPro" id="IPR018391">
    <property type="entry name" value="PQQ_b-propeller_rpt"/>
</dbReference>
<dbReference type="Gene3D" id="2.130.10.10">
    <property type="entry name" value="YVTN repeat-like/Quinoprotein amine dehydrogenase"/>
    <property type="match status" value="2"/>
</dbReference>
<dbReference type="InterPro" id="IPR001680">
    <property type="entry name" value="WD40_rpt"/>
</dbReference>
<dbReference type="InterPro" id="IPR002372">
    <property type="entry name" value="PQQ_rpt_dom"/>
</dbReference>
<dbReference type="SMART" id="SM00320">
    <property type="entry name" value="WD40"/>
    <property type="match status" value="6"/>
</dbReference>
<dbReference type="PANTHER" id="PTHR13743">
    <property type="entry name" value="BEIGE/BEACH-RELATED"/>
    <property type="match status" value="1"/>
</dbReference>
<dbReference type="Proteomes" id="UP001320159">
    <property type="component" value="Unassembled WGS sequence"/>
</dbReference>
<dbReference type="EMBL" id="PGCK01000006">
    <property type="protein sequence ID" value="MCD1294994.1"/>
    <property type="molecule type" value="Genomic_DNA"/>
</dbReference>